<dbReference type="OrthoDB" id="893933at2"/>
<evidence type="ECO:0000313" key="2">
    <source>
        <dbReference type="Proteomes" id="UP000317624"/>
    </source>
</evidence>
<comment type="caution">
    <text evidence="1">The sequence shown here is derived from an EMBL/GenBank/DDBJ whole genome shotgun (WGS) entry which is preliminary data.</text>
</comment>
<gene>
    <name evidence="1" type="ORF">FNT36_23060</name>
</gene>
<organism evidence="1 2">
    <name type="scientific">Hymenobacter setariae</name>
    <dbReference type="NCBI Taxonomy" id="2594794"/>
    <lineage>
        <taxon>Bacteria</taxon>
        <taxon>Pseudomonadati</taxon>
        <taxon>Bacteroidota</taxon>
        <taxon>Cytophagia</taxon>
        <taxon>Cytophagales</taxon>
        <taxon>Hymenobacteraceae</taxon>
        <taxon>Hymenobacter</taxon>
    </lineage>
</organism>
<protein>
    <submittedName>
        <fullName evidence="1">Uncharacterized protein</fullName>
    </submittedName>
</protein>
<evidence type="ECO:0000313" key="1">
    <source>
        <dbReference type="EMBL" id="TVT37290.1"/>
    </source>
</evidence>
<dbReference type="EMBL" id="VMRJ01000007">
    <property type="protein sequence ID" value="TVT37290.1"/>
    <property type="molecule type" value="Genomic_DNA"/>
</dbReference>
<dbReference type="AlphaFoldDB" id="A0A558BLA8"/>
<sequence>MSPVSLPKVAGAPPSSVVSFEVSRSQTSPHYHQLSLEDAYGCLAHWVIPLPLKQLAKRPVLLWQLPTATPSDPLTRLDTGALQLAPAHPGLLPNLRADLVEGVLRLCFEGHLLRGYFRLQCLPQGGGQLWQLIPIGTV</sequence>
<accession>A0A558BLA8</accession>
<dbReference type="RefSeq" id="WP_144852706.1">
    <property type="nucleotide sequence ID" value="NZ_VMRJ01000007.1"/>
</dbReference>
<name>A0A558BLA8_9BACT</name>
<keyword evidence="2" id="KW-1185">Reference proteome</keyword>
<reference evidence="1 2" key="1">
    <citation type="submission" date="2019-07" db="EMBL/GenBank/DDBJ databases">
        <title>Hymenobacter sp. straun FUR1 Genome sequencing and assembly.</title>
        <authorList>
            <person name="Chhetri G."/>
        </authorList>
    </citation>
    <scope>NUCLEOTIDE SEQUENCE [LARGE SCALE GENOMIC DNA]</scope>
    <source>
        <strain evidence="1 2">Fur1</strain>
    </source>
</reference>
<proteinExistence type="predicted"/>
<dbReference type="Proteomes" id="UP000317624">
    <property type="component" value="Unassembled WGS sequence"/>
</dbReference>